<organism evidence="1 2">
    <name type="scientific">candidate division GN15 bacterium</name>
    <dbReference type="NCBI Taxonomy" id="2072418"/>
    <lineage>
        <taxon>Bacteria</taxon>
        <taxon>candidate division GN15</taxon>
    </lineage>
</organism>
<comment type="caution">
    <text evidence="1">The sequence shown here is derived from an EMBL/GenBank/DDBJ whole genome shotgun (WGS) entry which is preliminary data.</text>
</comment>
<evidence type="ECO:0008006" key="3">
    <source>
        <dbReference type="Google" id="ProtNLM"/>
    </source>
</evidence>
<dbReference type="Gene3D" id="2.60.40.4070">
    <property type="match status" value="1"/>
</dbReference>
<sequence>YHDFAFGLYVDLDVGGPDGTGENGRLGDVVRYDTTENLAWTIDLDGFDPGWGPTVTTGVMGTKLLETPDNIGMTGLRTGEWEQVPSDRPIDDIPRFELISTAAFDAPLPPADQYYIQCTRGIDMPAGKTVRVVYALIAGEDEADFRANAARAQSLYDKNYVGPQPPATPTLTVRQGDRKVYLSWNDTAEASVDPLSGTEDFSGYKLYRSSDMGKTWGKVNYKTNNSCMETDYTPVTTFRVEDPGDPIPRSYIDTGLYNDVEYWYCLSAFDRGDTSVPVDALQNGFGVPGVVTNVVRIVPSPDPAGYFAAAATVKHDYSGAFEPSEGSVYPVLFNRDSLLGSEYMVTFSDTRSRAYWYLINTTTGDTLLTQQRRYTDAPDLYEITEGLRVVVRDGDRVPRGYRQTQLAGADTTLKMGEFLGESIPWLTGNPSYTYGNSHMRPGFELRYTSDSTVVPSVIEYWVPGTQYHIPFAIWNLETNTRVSAAVYDANDDGVWTPDEPITIVDFPYDSTQDLTGLAFPYYYSWIFYFDPDTYAPAAGDVYTIEGAPLNGPNDVFTFKVDGISAADASVDLKKIKVSPDPLYVRYSSMAERVDGRSTLAFHNLPDRCTIRIYTLAGDLVSTIEHTNGTGTEYWYLMSVNDQQVASGIYLYHIDSPYGERLGRFAVIK</sequence>
<accession>A0A855X333</accession>
<evidence type="ECO:0000313" key="1">
    <source>
        <dbReference type="EMBL" id="PWB74772.1"/>
    </source>
</evidence>
<evidence type="ECO:0000313" key="2">
    <source>
        <dbReference type="Proteomes" id="UP000250918"/>
    </source>
</evidence>
<dbReference type="InterPro" id="IPR013783">
    <property type="entry name" value="Ig-like_fold"/>
</dbReference>
<dbReference type="AlphaFoldDB" id="A0A855X333"/>
<feature type="non-terminal residue" evidence="1">
    <location>
        <position position="1"/>
    </location>
</feature>
<dbReference type="Proteomes" id="UP000250918">
    <property type="component" value="Unassembled WGS sequence"/>
</dbReference>
<reference evidence="1 2" key="1">
    <citation type="journal article" date="2018" name="ISME J.">
        <title>A methanotrophic archaeon couples anaerobic oxidation of methane to Fe(III) reduction.</title>
        <authorList>
            <person name="Cai C."/>
            <person name="Leu A.O."/>
            <person name="Xie G.J."/>
            <person name="Guo J."/>
            <person name="Feng Y."/>
            <person name="Zhao J.X."/>
            <person name="Tyson G.W."/>
            <person name="Yuan Z."/>
            <person name="Hu S."/>
        </authorList>
    </citation>
    <scope>NUCLEOTIDE SEQUENCE [LARGE SCALE GENOMIC DNA]</scope>
    <source>
        <strain evidence="1">FeB_12</strain>
    </source>
</reference>
<name>A0A855X333_9BACT</name>
<proteinExistence type="predicted"/>
<protein>
    <recommendedName>
        <fullName evidence="3">T9SS type A sorting domain-containing protein</fullName>
    </recommendedName>
</protein>
<dbReference type="Gene3D" id="2.60.40.10">
    <property type="entry name" value="Immunoglobulins"/>
    <property type="match status" value="1"/>
</dbReference>
<dbReference type="EMBL" id="PQAP01000023">
    <property type="protein sequence ID" value="PWB74772.1"/>
    <property type="molecule type" value="Genomic_DNA"/>
</dbReference>
<gene>
    <name evidence="1" type="ORF">C3F09_03530</name>
</gene>